<dbReference type="PROSITE" id="PS50089">
    <property type="entry name" value="ZF_RING_2"/>
    <property type="match status" value="1"/>
</dbReference>
<keyword evidence="5" id="KW-0808">Transferase</keyword>
<feature type="signal peptide" evidence="17">
    <location>
        <begin position="1"/>
        <end position="42"/>
    </location>
</feature>
<dbReference type="GO" id="GO:0043161">
    <property type="term" value="P:proteasome-mediated ubiquitin-dependent protein catabolic process"/>
    <property type="evidence" value="ECO:0007669"/>
    <property type="project" value="TreeGrafter"/>
</dbReference>
<evidence type="ECO:0000256" key="6">
    <source>
        <dbReference type="ARBA" id="ARBA00022692"/>
    </source>
</evidence>
<name>A0A0C2XK30_AMAMK</name>
<keyword evidence="9 14" id="KW-0863">Zinc-finger</keyword>
<keyword evidence="10" id="KW-0833">Ubl conjugation pathway</keyword>
<dbReference type="PANTHER" id="PTHR22763:SF162">
    <property type="entry name" value="TRANSMEMBRANE E3 UBIQUITIN-PROTEIN LIGASE 1"/>
    <property type="match status" value="1"/>
</dbReference>
<dbReference type="InterPro" id="IPR001841">
    <property type="entry name" value="Znf_RING"/>
</dbReference>
<evidence type="ECO:0000256" key="12">
    <source>
        <dbReference type="ARBA" id="ARBA00022989"/>
    </source>
</evidence>
<dbReference type="PANTHER" id="PTHR22763">
    <property type="entry name" value="RING ZINC FINGER PROTEIN"/>
    <property type="match status" value="1"/>
</dbReference>
<dbReference type="InterPro" id="IPR021319">
    <property type="entry name" value="DUF2921"/>
</dbReference>
<evidence type="ECO:0000256" key="10">
    <source>
        <dbReference type="ARBA" id="ARBA00022786"/>
    </source>
</evidence>
<dbReference type="InterPro" id="IPR013083">
    <property type="entry name" value="Znf_RING/FYVE/PHD"/>
</dbReference>
<dbReference type="GO" id="GO:0008270">
    <property type="term" value="F:zinc ion binding"/>
    <property type="evidence" value="ECO:0007669"/>
    <property type="project" value="UniProtKB-KW"/>
</dbReference>
<evidence type="ECO:0000256" key="11">
    <source>
        <dbReference type="ARBA" id="ARBA00022833"/>
    </source>
</evidence>
<gene>
    <name evidence="19" type="ORF">M378DRAFT_69521</name>
</gene>
<dbReference type="EMBL" id="KN818226">
    <property type="protein sequence ID" value="KIL69438.1"/>
    <property type="molecule type" value="Genomic_DNA"/>
</dbReference>
<protein>
    <recommendedName>
        <fullName evidence="4">RING-type E3 ubiquitin transferase</fullName>
        <ecNumber evidence="4">2.3.2.27</ecNumber>
    </recommendedName>
</protein>
<dbReference type="HOGENOM" id="CLU_014026_0_0_1"/>
<evidence type="ECO:0000256" key="3">
    <source>
        <dbReference type="ARBA" id="ARBA00004906"/>
    </source>
</evidence>
<dbReference type="EC" id="2.3.2.27" evidence="4"/>
<dbReference type="SUPFAM" id="SSF57850">
    <property type="entry name" value="RING/U-box"/>
    <property type="match status" value="1"/>
</dbReference>
<proteinExistence type="predicted"/>
<feature type="transmembrane region" description="Helical" evidence="16">
    <location>
        <begin position="565"/>
        <end position="582"/>
    </location>
</feature>
<dbReference type="InterPro" id="IPR050731">
    <property type="entry name" value="HRD1_E3_ubiq-ligases"/>
</dbReference>
<comment type="pathway">
    <text evidence="3">Protein modification; protein ubiquitination.</text>
</comment>
<feature type="domain" description="RING-type" evidence="18">
    <location>
        <begin position="728"/>
        <end position="752"/>
    </location>
</feature>
<keyword evidence="8 17" id="KW-0732">Signal</keyword>
<accession>A0A0C2XK30</accession>
<evidence type="ECO:0000256" key="7">
    <source>
        <dbReference type="ARBA" id="ARBA00022723"/>
    </source>
</evidence>
<keyword evidence="13 16" id="KW-0472">Membrane</keyword>
<evidence type="ECO:0000256" key="4">
    <source>
        <dbReference type="ARBA" id="ARBA00012483"/>
    </source>
</evidence>
<dbReference type="OrthoDB" id="9984778at2759"/>
<comment type="subcellular location">
    <subcellularLocation>
        <location evidence="2">Endomembrane system</location>
        <topology evidence="2">Multi-pass membrane protein</topology>
    </subcellularLocation>
</comment>
<evidence type="ECO:0000256" key="5">
    <source>
        <dbReference type="ARBA" id="ARBA00022679"/>
    </source>
</evidence>
<dbReference type="GO" id="GO:0012505">
    <property type="term" value="C:endomembrane system"/>
    <property type="evidence" value="ECO:0007669"/>
    <property type="project" value="UniProtKB-SubCell"/>
</dbReference>
<comment type="catalytic activity">
    <reaction evidence="1">
        <text>S-ubiquitinyl-[E2 ubiquitin-conjugating enzyme]-L-cysteine + [acceptor protein]-L-lysine = [E2 ubiquitin-conjugating enzyme]-L-cysteine + N(6)-ubiquitinyl-[acceptor protein]-L-lysine.</text>
        <dbReference type="EC" id="2.3.2.27"/>
    </reaction>
</comment>
<keyword evidence="20" id="KW-1185">Reference proteome</keyword>
<evidence type="ECO:0000256" key="16">
    <source>
        <dbReference type="SAM" id="Phobius"/>
    </source>
</evidence>
<dbReference type="GO" id="GO:0044695">
    <property type="term" value="C:Dsc E3 ubiquitin ligase complex"/>
    <property type="evidence" value="ECO:0007669"/>
    <property type="project" value="TreeGrafter"/>
</dbReference>
<dbReference type="Pfam" id="PF13639">
    <property type="entry name" value="zf-RING_2"/>
    <property type="match status" value="1"/>
</dbReference>
<feature type="transmembrane region" description="Helical" evidence="16">
    <location>
        <begin position="358"/>
        <end position="377"/>
    </location>
</feature>
<evidence type="ECO:0000256" key="8">
    <source>
        <dbReference type="ARBA" id="ARBA00022729"/>
    </source>
</evidence>
<dbReference type="FunCoup" id="A0A0C2XK30">
    <property type="interactions" value="33"/>
</dbReference>
<feature type="compositionally biased region" description="Polar residues" evidence="15">
    <location>
        <begin position="467"/>
        <end position="477"/>
    </location>
</feature>
<keyword evidence="6 16" id="KW-0812">Transmembrane</keyword>
<evidence type="ECO:0000256" key="15">
    <source>
        <dbReference type="SAM" id="MobiDB-lite"/>
    </source>
</evidence>
<evidence type="ECO:0000256" key="13">
    <source>
        <dbReference type="ARBA" id="ARBA00023136"/>
    </source>
</evidence>
<dbReference type="Proteomes" id="UP000054549">
    <property type="component" value="Unassembled WGS sequence"/>
</dbReference>
<feature type="region of interest" description="Disordered" evidence="15">
    <location>
        <begin position="457"/>
        <end position="487"/>
    </location>
</feature>
<evidence type="ECO:0000256" key="1">
    <source>
        <dbReference type="ARBA" id="ARBA00000900"/>
    </source>
</evidence>
<evidence type="ECO:0000256" key="14">
    <source>
        <dbReference type="PROSITE-ProRule" id="PRU00175"/>
    </source>
</evidence>
<keyword evidence="12 16" id="KW-1133">Transmembrane helix</keyword>
<dbReference type="AlphaFoldDB" id="A0A0C2XK30"/>
<feature type="transmembrane region" description="Helical" evidence="16">
    <location>
        <begin position="534"/>
        <end position="553"/>
    </location>
</feature>
<evidence type="ECO:0000256" key="17">
    <source>
        <dbReference type="SAM" id="SignalP"/>
    </source>
</evidence>
<dbReference type="Gene3D" id="3.30.40.10">
    <property type="entry name" value="Zinc/RING finger domain, C3HC4 (zinc finger)"/>
    <property type="match status" value="1"/>
</dbReference>
<evidence type="ECO:0000313" key="20">
    <source>
        <dbReference type="Proteomes" id="UP000054549"/>
    </source>
</evidence>
<dbReference type="GO" id="GO:0061630">
    <property type="term" value="F:ubiquitin protein ligase activity"/>
    <property type="evidence" value="ECO:0007669"/>
    <property type="project" value="UniProtKB-EC"/>
</dbReference>
<evidence type="ECO:0000259" key="18">
    <source>
        <dbReference type="PROSITE" id="PS50089"/>
    </source>
</evidence>
<dbReference type="SMART" id="SM00184">
    <property type="entry name" value="RING"/>
    <property type="match status" value="1"/>
</dbReference>
<evidence type="ECO:0000256" key="9">
    <source>
        <dbReference type="ARBA" id="ARBA00022771"/>
    </source>
</evidence>
<dbReference type="InParanoid" id="A0A0C2XK30"/>
<feature type="transmembrane region" description="Helical" evidence="16">
    <location>
        <begin position="397"/>
        <end position="418"/>
    </location>
</feature>
<evidence type="ECO:0000256" key="2">
    <source>
        <dbReference type="ARBA" id="ARBA00004127"/>
    </source>
</evidence>
<reference evidence="19 20" key="1">
    <citation type="submission" date="2014-04" db="EMBL/GenBank/DDBJ databases">
        <title>Evolutionary Origins and Diversification of the Mycorrhizal Mutualists.</title>
        <authorList>
            <consortium name="DOE Joint Genome Institute"/>
            <consortium name="Mycorrhizal Genomics Consortium"/>
            <person name="Kohler A."/>
            <person name="Kuo A."/>
            <person name="Nagy L.G."/>
            <person name="Floudas D."/>
            <person name="Copeland A."/>
            <person name="Barry K.W."/>
            <person name="Cichocki N."/>
            <person name="Veneault-Fourrey C."/>
            <person name="LaButti K."/>
            <person name="Lindquist E.A."/>
            <person name="Lipzen A."/>
            <person name="Lundell T."/>
            <person name="Morin E."/>
            <person name="Murat C."/>
            <person name="Riley R."/>
            <person name="Ohm R."/>
            <person name="Sun H."/>
            <person name="Tunlid A."/>
            <person name="Henrissat B."/>
            <person name="Grigoriev I.V."/>
            <person name="Hibbett D.S."/>
            <person name="Martin F."/>
        </authorList>
    </citation>
    <scope>NUCLEOTIDE SEQUENCE [LARGE SCALE GENOMIC DNA]</scope>
    <source>
        <strain evidence="19 20">Koide BX008</strain>
    </source>
</reference>
<feature type="chain" id="PRO_5002158746" description="RING-type E3 ubiquitin transferase" evidence="17">
    <location>
        <begin position="43"/>
        <end position="758"/>
    </location>
</feature>
<feature type="transmembrane region" description="Helical" evidence="16">
    <location>
        <begin position="430"/>
        <end position="448"/>
    </location>
</feature>
<keyword evidence="11" id="KW-0862">Zinc</keyword>
<sequence length="758" mass="84431">MDNATPDVEAGQAPERQQRPRSSFSSLLFLCLMLFLLTSHNSDEFLARHHYQDALQILSYQLSNYTAWVNGTSTNFTMPDRKPIMSPLLEEFHLQGKTLDPAQESYFPNITGFIRGKLQYRNISLSALPSQKDLPGQSMLETYMTDFNATDMSERLGKWDWTTSEKIAFSVIEKPAATVQNNVTLSKKIALIHGRIEVTNKKDDLRFEFEGVHLQSTGSIFGFVSPNGQPIDIRTLPALAPPEVRNETLLIIEPELKARIQKLGRLIDAGVVDSDTSNNDETQKTACRFALYAQLKPVLVPAVLMQELEEETINPTGSATIKMPELSIDGILVSKECGILYEIHNTEGLRSQSFFRKVTTYAGTAMLAYLAMLILFARQTRRSRSPSGISRVSRWTFLTQASIDSVTFAGHITFAILAEGRPSLSLTAPAFVACILFIYEAQFAVLIYQIQLPETSSPAENPGRPSQAANIPTTQAPASLPLPVTQTTTPTASRSFIAFLIQHIRSDAQARLWIMLFISLTVVVRVIMSPLLSVIFVTIGYSSIWLPQIIRSARRARTSGLAKEYIFGTTVCRLYLLLYFMYCPRNVLDVEPRRWMPLLAIFVFLQGLVIILQEWLGPSFFLPNRYAAAQGYNYHPPIPMPDPESPEKSLGDCAICMDAILIDTPTSPRQSRSSDEKVSHQYHTTTITSGTAQGRGSNGSSTGAGALFSAMQRGVGSVSSRKVYSLAPCHHLFHTECLERWLAIKNICPQCRRPLPPM</sequence>
<dbReference type="Pfam" id="PF11145">
    <property type="entry name" value="DUF2921"/>
    <property type="match status" value="1"/>
</dbReference>
<evidence type="ECO:0000313" key="19">
    <source>
        <dbReference type="EMBL" id="KIL69438.1"/>
    </source>
</evidence>
<keyword evidence="7" id="KW-0479">Metal-binding</keyword>
<feature type="transmembrane region" description="Helical" evidence="16">
    <location>
        <begin position="594"/>
        <end position="616"/>
    </location>
</feature>
<organism evidence="19 20">
    <name type="scientific">Amanita muscaria (strain Koide BX008)</name>
    <dbReference type="NCBI Taxonomy" id="946122"/>
    <lineage>
        <taxon>Eukaryota</taxon>
        <taxon>Fungi</taxon>
        <taxon>Dikarya</taxon>
        <taxon>Basidiomycota</taxon>
        <taxon>Agaricomycotina</taxon>
        <taxon>Agaricomycetes</taxon>
        <taxon>Agaricomycetidae</taxon>
        <taxon>Agaricales</taxon>
        <taxon>Pluteineae</taxon>
        <taxon>Amanitaceae</taxon>
        <taxon>Amanita</taxon>
    </lineage>
</organism>
<dbReference type="STRING" id="946122.A0A0C2XK30"/>